<dbReference type="InterPro" id="IPR002347">
    <property type="entry name" value="SDR_fam"/>
</dbReference>
<dbReference type="PRINTS" id="PR00080">
    <property type="entry name" value="SDRFAMILY"/>
</dbReference>
<evidence type="ECO:0000313" key="3">
    <source>
        <dbReference type="EMBL" id="HIQ78122.1"/>
    </source>
</evidence>
<dbReference type="GO" id="GO:0030497">
    <property type="term" value="P:fatty acid elongation"/>
    <property type="evidence" value="ECO:0007669"/>
    <property type="project" value="TreeGrafter"/>
</dbReference>
<comment type="caution">
    <text evidence="3">The sequence shown here is derived from an EMBL/GenBank/DDBJ whole genome shotgun (WGS) entry which is preliminary data.</text>
</comment>
<dbReference type="PANTHER" id="PTHR42760:SF40">
    <property type="entry name" value="3-OXOACYL-[ACYL-CARRIER-PROTEIN] REDUCTASE, CHLOROPLASTIC"/>
    <property type="match status" value="1"/>
</dbReference>
<evidence type="ECO:0000256" key="2">
    <source>
        <dbReference type="ARBA" id="ARBA00023002"/>
    </source>
</evidence>
<dbReference type="NCBIfam" id="NF009466">
    <property type="entry name" value="PRK12826.1-2"/>
    <property type="match status" value="1"/>
</dbReference>
<dbReference type="InterPro" id="IPR020904">
    <property type="entry name" value="Sc_DH/Rdtase_CS"/>
</dbReference>
<dbReference type="NCBIfam" id="NF047420">
    <property type="entry name" value="EF_P_mod_YmfI"/>
    <property type="match status" value="1"/>
</dbReference>
<evidence type="ECO:0000256" key="1">
    <source>
        <dbReference type="ARBA" id="ARBA00006484"/>
    </source>
</evidence>
<dbReference type="NCBIfam" id="NF005559">
    <property type="entry name" value="PRK07231.1"/>
    <property type="match status" value="1"/>
</dbReference>
<dbReference type="Gene3D" id="3.40.50.720">
    <property type="entry name" value="NAD(P)-binding Rossmann-like Domain"/>
    <property type="match status" value="1"/>
</dbReference>
<reference evidence="3" key="1">
    <citation type="submission" date="2020-10" db="EMBL/GenBank/DDBJ databases">
        <authorList>
            <person name="Gilroy R."/>
        </authorList>
    </citation>
    <scope>NUCLEOTIDE SEQUENCE</scope>
    <source>
        <strain evidence="3">ChiBcolR7-354</strain>
    </source>
</reference>
<proteinExistence type="inferred from homology"/>
<protein>
    <submittedName>
        <fullName evidence="3">3-oxoacyl-ACP reductase FabG</fullName>
    </submittedName>
</protein>
<reference evidence="3" key="2">
    <citation type="journal article" date="2021" name="PeerJ">
        <title>Extensive microbial diversity within the chicken gut microbiome revealed by metagenomics and culture.</title>
        <authorList>
            <person name="Gilroy R."/>
            <person name="Ravi A."/>
            <person name="Getino M."/>
            <person name="Pursley I."/>
            <person name="Horton D.L."/>
            <person name="Alikhan N.F."/>
            <person name="Baker D."/>
            <person name="Gharbi K."/>
            <person name="Hall N."/>
            <person name="Watson M."/>
            <person name="Adriaenssens E.M."/>
            <person name="Foster-Nyarko E."/>
            <person name="Jarju S."/>
            <person name="Secka A."/>
            <person name="Antonio M."/>
            <person name="Oren A."/>
            <person name="Chaudhuri R.R."/>
            <person name="La Ragione R."/>
            <person name="Hildebrand F."/>
            <person name="Pallen M.J."/>
        </authorList>
    </citation>
    <scope>NUCLEOTIDE SEQUENCE</scope>
    <source>
        <strain evidence="3">ChiBcolR7-354</strain>
    </source>
</reference>
<dbReference type="PANTHER" id="PTHR42760">
    <property type="entry name" value="SHORT-CHAIN DEHYDROGENASES/REDUCTASES FAMILY MEMBER"/>
    <property type="match status" value="1"/>
</dbReference>
<organism evidence="3 4">
    <name type="scientific">Candidatus Scatomorpha intestinavium</name>
    <dbReference type="NCBI Taxonomy" id="2840922"/>
    <lineage>
        <taxon>Bacteria</taxon>
        <taxon>Bacillati</taxon>
        <taxon>Bacillota</taxon>
        <taxon>Clostridia</taxon>
        <taxon>Eubacteriales</taxon>
        <taxon>Candidatus Scatomorpha</taxon>
    </lineage>
</organism>
<dbReference type="PROSITE" id="PS00061">
    <property type="entry name" value="ADH_SHORT"/>
    <property type="match status" value="1"/>
</dbReference>
<dbReference type="InterPro" id="IPR036291">
    <property type="entry name" value="NAD(P)-bd_dom_sf"/>
</dbReference>
<dbReference type="Proteomes" id="UP000824262">
    <property type="component" value="Unassembled WGS sequence"/>
</dbReference>
<keyword evidence="2" id="KW-0560">Oxidoreductase</keyword>
<dbReference type="PRINTS" id="PR00081">
    <property type="entry name" value="GDHRDH"/>
</dbReference>
<accession>A0A9D0ZDK4</accession>
<name>A0A9D0ZDK4_9FIRM</name>
<dbReference type="GO" id="GO:0016616">
    <property type="term" value="F:oxidoreductase activity, acting on the CH-OH group of donors, NAD or NADP as acceptor"/>
    <property type="evidence" value="ECO:0007669"/>
    <property type="project" value="TreeGrafter"/>
</dbReference>
<comment type="similarity">
    <text evidence="1">Belongs to the short-chain dehydrogenases/reductases (SDR) family.</text>
</comment>
<dbReference type="EMBL" id="DVGA01000032">
    <property type="protein sequence ID" value="HIQ78122.1"/>
    <property type="molecule type" value="Genomic_DNA"/>
</dbReference>
<dbReference type="FunFam" id="3.40.50.720:FF:000173">
    <property type="entry name" value="3-oxoacyl-[acyl-carrier protein] reductase"/>
    <property type="match status" value="1"/>
</dbReference>
<sequence>MQKKALVTGSSRGIGAATARALAAVGWRVTINYIQSREKAEALAAELGTEAVRADVSDSAQVRAMFEAAGPFDLLVCNAGIAWSGLLTDMTDSEWRRIIDVNLGGAFNCCREAIPHMVHEKRGCILCISSILGVYGGSCETAYSATKGGIIAFVKGLAKELGPSGIRVNAIAPGSIDTDMLSCFTAEDKRAMAEASALGRIGRPEDIASAAVYLASDAASFVTGQVLGVDGNMII</sequence>
<evidence type="ECO:0000313" key="4">
    <source>
        <dbReference type="Proteomes" id="UP000824262"/>
    </source>
</evidence>
<dbReference type="Pfam" id="PF13561">
    <property type="entry name" value="adh_short_C2"/>
    <property type="match status" value="1"/>
</dbReference>
<gene>
    <name evidence="3" type="primary">fabG</name>
    <name evidence="3" type="ORF">IAB77_02555</name>
</gene>
<dbReference type="SUPFAM" id="SSF51735">
    <property type="entry name" value="NAD(P)-binding Rossmann-fold domains"/>
    <property type="match status" value="1"/>
</dbReference>
<dbReference type="AlphaFoldDB" id="A0A9D0ZDK4"/>